<evidence type="ECO:0000259" key="5">
    <source>
        <dbReference type="PROSITE" id="PS51826"/>
    </source>
</evidence>
<sequence length="370" mass="38405">MQTQTITLPAALGEATLLEWLATVGETVTPTTPLVRVLTADAEWAVPAQVAGVLVEQLASAGARLSGGAALAHYVPPRRVRATPLARRIAGALGIDLATLNGSGPGGRIGRADVLAAAGMLVEAAAAPAANVSTPTDALAPIAQPVASDNGSVQMAPMSTEAVATLSQVVTSDRVPLAGATIAVNLQPLLQRCATQTAEFVTRGLQATPLSALVAAAAALFPLHPFLNAAWAETAIMLRHRYHTAVCLSDGRWVLIRDAGDLTERGIARMLARTDTTNDLAEATFSIVATTGWWRFAPPLPGTAAALTLSEAQRQPIAFNATTLVVGAVAQLSLCYDARILDHLAAMAFLRDLCHRLGVETLSSCTDPNR</sequence>
<dbReference type="PROSITE" id="PS51826">
    <property type="entry name" value="PSBD"/>
    <property type="match status" value="1"/>
</dbReference>
<accession>B8GAA3</accession>
<dbReference type="STRING" id="326427.Cagg_3642"/>
<dbReference type="PANTHER" id="PTHR43178:SF5">
    <property type="entry name" value="LIPOAMIDE ACYLTRANSFERASE COMPONENT OF BRANCHED-CHAIN ALPHA-KETO ACID DEHYDROGENASE COMPLEX, MITOCHONDRIAL"/>
    <property type="match status" value="1"/>
</dbReference>
<dbReference type="OrthoDB" id="147104at2"/>
<dbReference type="SUPFAM" id="SSF47005">
    <property type="entry name" value="Peripheral subunit-binding domain of 2-oxo acid dehydrogenase complex"/>
    <property type="match status" value="1"/>
</dbReference>
<gene>
    <name evidence="6" type="ordered locus">Cagg_3642</name>
</gene>
<dbReference type="Proteomes" id="UP000002508">
    <property type="component" value="Chromosome"/>
</dbReference>
<dbReference type="Gene3D" id="3.30.559.10">
    <property type="entry name" value="Chloramphenicol acetyltransferase-like domain"/>
    <property type="match status" value="1"/>
</dbReference>
<reference evidence="6" key="1">
    <citation type="submission" date="2008-12" db="EMBL/GenBank/DDBJ databases">
        <title>Complete sequence of Chloroflexus aggregans DSM 9485.</title>
        <authorList>
            <consortium name="US DOE Joint Genome Institute"/>
            <person name="Lucas S."/>
            <person name="Copeland A."/>
            <person name="Lapidus A."/>
            <person name="Glavina del Rio T."/>
            <person name="Dalin E."/>
            <person name="Tice H."/>
            <person name="Pitluck S."/>
            <person name="Foster B."/>
            <person name="Larimer F."/>
            <person name="Land M."/>
            <person name="Hauser L."/>
            <person name="Kyrpides N."/>
            <person name="Mikhailova N."/>
            <person name="Bryant D."/>
            <person name="Richardson P."/>
        </authorList>
    </citation>
    <scope>NUCLEOTIDE SEQUENCE</scope>
    <source>
        <strain evidence="6">DSM 9485</strain>
    </source>
</reference>
<dbReference type="SUPFAM" id="SSF51230">
    <property type="entry name" value="Single hybrid motif"/>
    <property type="match status" value="1"/>
</dbReference>
<dbReference type="GO" id="GO:0031405">
    <property type="term" value="F:lipoic acid binding"/>
    <property type="evidence" value="ECO:0007669"/>
    <property type="project" value="TreeGrafter"/>
</dbReference>
<evidence type="ECO:0000256" key="2">
    <source>
        <dbReference type="ARBA" id="ARBA00007317"/>
    </source>
</evidence>
<evidence type="ECO:0000256" key="4">
    <source>
        <dbReference type="ARBA" id="ARBA00023315"/>
    </source>
</evidence>
<evidence type="ECO:0000256" key="1">
    <source>
        <dbReference type="ARBA" id="ARBA00001938"/>
    </source>
</evidence>
<dbReference type="Pfam" id="PF00198">
    <property type="entry name" value="2-oxoacid_dh"/>
    <property type="match status" value="1"/>
</dbReference>
<comment type="cofactor">
    <cofactor evidence="1">
        <name>(R)-lipoate</name>
        <dbReference type="ChEBI" id="CHEBI:83088"/>
    </cofactor>
</comment>
<comment type="similarity">
    <text evidence="2">Belongs to the 2-oxoacid dehydrogenase family.</text>
</comment>
<dbReference type="CDD" id="cd06849">
    <property type="entry name" value="lipoyl_domain"/>
    <property type="match status" value="1"/>
</dbReference>
<dbReference type="InterPro" id="IPR011053">
    <property type="entry name" value="Single_hybrid_motif"/>
</dbReference>
<dbReference type="RefSeq" id="WP_015942323.1">
    <property type="nucleotide sequence ID" value="NC_011831.1"/>
</dbReference>
<keyword evidence="7" id="KW-1185">Reference proteome</keyword>
<dbReference type="AlphaFoldDB" id="B8GAA3"/>
<dbReference type="SUPFAM" id="SSF52777">
    <property type="entry name" value="CoA-dependent acyltransferases"/>
    <property type="match status" value="1"/>
</dbReference>
<dbReference type="Pfam" id="PF02817">
    <property type="entry name" value="E3_binding"/>
    <property type="match status" value="1"/>
</dbReference>
<protein>
    <submittedName>
        <fullName evidence="6">E3 binding domain protein</fullName>
    </submittedName>
</protein>
<dbReference type="InterPro" id="IPR036625">
    <property type="entry name" value="E3-bd_dom_sf"/>
</dbReference>
<keyword evidence="3" id="KW-0808">Transferase</keyword>
<dbReference type="Gene3D" id="2.40.50.100">
    <property type="match status" value="1"/>
</dbReference>
<dbReference type="eggNOG" id="COG0508">
    <property type="taxonomic scope" value="Bacteria"/>
</dbReference>
<feature type="domain" description="Peripheral subunit-binding (PSBD)" evidence="5">
    <location>
        <begin position="81"/>
        <end position="118"/>
    </location>
</feature>
<dbReference type="GO" id="GO:0005737">
    <property type="term" value="C:cytoplasm"/>
    <property type="evidence" value="ECO:0007669"/>
    <property type="project" value="TreeGrafter"/>
</dbReference>
<name>B8GAA3_CHLAD</name>
<dbReference type="KEGG" id="cag:Cagg_3642"/>
<dbReference type="PANTHER" id="PTHR43178">
    <property type="entry name" value="DIHYDROLIPOAMIDE ACETYLTRANSFERASE COMPONENT OF PYRUVATE DEHYDROGENASE COMPLEX"/>
    <property type="match status" value="1"/>
</dbReference>
<dbReference type="HOGENOM" id="CLU_747401_0_0_0"/>
<keyword evidence="4" id="KW-0012">Acyltransferase</keyword>
<evidence type="ECO:0000256" key="3">
    <source>
        <dbReference type="ARBA" id="ARBA00022679"/>
    </source>
</evidence>
<dbReference type="InterPro" id="IPR004167">
    <property type="entry name" value="PSBD"/>
</dbReference>
<dbReference type="Gene3D" id="4.10.320.10">
    <property type="entry name" value="E3-binding domain"/>
    <property type="match status" value="1"/>
</dbReference>
<dbReference type="InterPro" id="IPR050743">
    <property type="entry name" value="2-oxoacid_DH_E2_comp"/>
</dbReference>
<dbReference type="GO" id="GO:0016407">
    <property type="term" value="F:acetyltransferase activity"/>
    <property type="evidence" value="ECO:0007669"/>
    <property type="project" value="TreeGrafter"/>
</dbReference>
<evidence type="ECO:0000313" key="7">
    <source>
        <dbReference type="Proteomes" id="UP000002508"/>
    </source>
</evidence>
<evidence type="ECO:0000313" key="6">
    <source>
        <dbReference type="EMBL" id="ACL26478.1"/>
    </source>
</evidence>
<proteinExistence type="inferred from homology"/>
<dbReference type="InterPro" id="IPR023213">
    <property type="entry name" value="CAT-like_dom_sf"/>
</dbReference>
<organism evidence="6 7">
    <name type="scientific">Chloroflexus aggregans (strain MD-66 / DSM 9485)</name>
    <dbReference type="NCBI Taxonomy" id="326427"/>
    <lineage>
        <taxon>Bacteria</taxon>
        <taxon>Bacillati</taxon>
        <taxon>Chloroflexota</taxon>
        <taxon>Chloroflexia</taxon>
        <taxon>Chloroflexales</taxon>
        <taxon>Chloroflexineae</taxon>
        <taxon>Chloroflexaceae</taxon>
        <taxon>Chloroflexus</taxon>
    </lineage>
</organism>
<dbReference type="EMBL" id="CP001337">
    <property type="protein sequence ID" value="ACL26478.1"/>
    <property type="molecule type" value="Genomic_DNA"/>
</dbReference>
<dbReference type="InterPro" id="IPR001078">
    <property type="entry name" value="2-oxoacid_DH_actylTfrase"/>
</dbReference>